<keyword evidence="1" id="KW-0732">Signal</keyword>
<dbReference type="Proteomes" id="UP000193380">
    <property type="component" value="Unassembled WGS sequence"/>
</dbReference>
<accession>A0A060YZ42</accession>
<dbReference type="EMBL" id="FR928598">
    <property type="protein sequence ID" value="CDQ97046.1"/>
    <property type="molecule type" value="Genomic_DNA"/>
</dbReference>
<reference evidence="5" key="2">
    <citation type="submission" date="2014-03" db="EMBL/GenBank/DDBJ databases">
        <authorList>
            <person name="Genoscope - CEA"/>
        </authorList>
    </citation>
    <scope>NUCLEOTIDE SEQUENCE</scope>
</reference>
<evidence type="ECO:0000313" key="6">
    <source>
        <dbReference type="Proteomes" id="UP000193380"/>
    </source>
</evidence>
<feature type="repeat" description="CSPG" evidence="4">
    <location>
        <begin position="32"/>
        <end position="126"/>
    </location>
</feature>
<evidence type="ECO:0000256" key="3">
    <source>
        <dbReference type="ARBA" id="ARBA00023180"/>
    </source>
</evidence>
<dbReference type="PROSITE" id="PS51854">
    <property type="entry name" value="CSPG"/>
    <property type="match status" value="1"/>
</dbReference>
<dbReference type="InterPro" id="IPR039005">
    <property type="entry name" value="CSPG_rpt"/>
</dbReference>
<keyword evidence="2" id="KW-0677">Repeat</keyword>
<evidence type="ECO:0000313" key="5">
    <source>
        <dbReference type="EMBL" id="CDQ97046.1"/>
    </source>
</evidence>
<evidence type="ECO:0000256" key="4">
    <source>
        <dbReference type="PROSITE-ProRule" id="PRU01201"/>
    </source>
</evidence>
<sequence length="242" mass="26243">KCRKCECHLSLAPLWPSPHPPPTQILPVNDEPPQLGPGLLGGLTCEEGGLVQVTAEYLFATDADSDDARLIYMLARTPARGELQRGGVTVDKFSQQDVLQGLIYYIHTGGEIGASPVSDSVTLIVSDGEAGGMDSCCHGDALPPPVPLHGTLPVYDLNVTVLPVNNKAPVITMGNPLSLQCQKGTILGMASNGYIYRDIQCIRKVFRPLPFFQIFLILKWIELKMLLINLYTSPHNDKAKIG</sequence>
<dbReference type="PANTHER" id="PTHR45739:SF3">
    <property type="entry name" value="FRAS-RELATED EXTRACELLULAR MATRIX PROTEIN 1B PRECURSOR"/>
    <property type="match status" value="1"/>
</dbReference>
<proteinExistence type="predicted"/>
<dbReference type="STRING" id="8022.A0A060YZ42"/>
<dbReference type="AlphaFoldDB" id="A0A060YZ42"/>
<name>A0A060YZ42_ONCMY</name>
<evidence type="ECO:0000256" key="2">
    <source>
        <dbReference type="ARBA" id="ARBA00022737"/>
    </source>
</evidence>
<dbReference type="Pfam" id="PF16184">
    <property type="entry name" value="Cadherin_3"/>
    <property type="match status" value="1"/>
</dbReference>
<protein>
    <recommendedName>
        <fullName evidence="7">Cadherin domain-containing protein</fullName>
    </recommendedName>
</protein>
<dbReference type="PaxDb" id="8022-A0A060YZ42"/>
<gene>
    <name evidence="5" type="ORF">GSONMT00054323001</name>
</gene>
<organism evidence="5 6">
    <name type="scientific">Oncorhynchus mykiss</name>
    <name type="common">Rainbow trout</name>
    <name type="synonym">Salmo gairdneri</name>
    <dbReference type="NCBI Taxonomy" id="8022"/>
    <lineage>
        <taxon>Eukaryota</taxon>
        <taxon>Metazoa</taxon>
        <taxon>Chordata</taxon>
        <taxon>Craniata</taxon>
        <taxon>Vertebrata</taxon>
        <taxon>Euteleostomi</taxon>
        <taxon>Actinopterygii</taxon>
        <taxon>Neopterygii</taxon>
        <taxon>Teleostei</taxon>
        <taxon>Protacanthopterygii</taxon>
        <taxon>Salmoniformes</taxon>
        <taxon>Salmonidae</taxon>
        <taxon>Salmoninae</taxon>
        <taxon>Oncorhynchus</taxon>
    </lineage>
</organism>
<keyword evidence="3" id="KW-0325">Glycoprotein</keyword>
<dbReference type="PANTHER" id="PTHR45739">
    <property type="entry name" value="MATRIX PROTEIN, PUTATIVE-RELATED"/>
    <property type="match status" value="1"/>
</dbReference>
<dbReference type="InterPro" id="IPR051561">
    <property type="entry name" value="FRAS1_ECM"/>
</dbReference>
<evidence type="ECO:0008006" key="7">
    <source>
        <dbReference type="Google" id="ProtNLM"/>
    </source>
</evidence>
<dbReference type="GO" id="GO:0009653">
    <property type="term" value="P:anatomical structure morphogenesis"/>
    <property type="evidence" value="ECO:0007669"/>
    <property type="project" value="TreeGrafter"/>
</dbReference>
<feature type="non-terminal residue" evidence="5">
    <location>
        <position position="1"/>
    </location>
</feature>
<evidence type="ECO:0000256" key="1">
    <source>
        <dbReference type="ARBA" id="ARBA00022729"/>
    </source>
</evidence>
<reference evidence="5" key="1">
    <citation type="journal article" date="2014" name="Nat. Commun.">
        <title>The rainbow trout genome provides novel insights into evolution after whole-genome duplication in vertebrates.</title>
        <authorList>
            <person name="Berthelot C."/>
            <person name="Brunet F."/>
            <person name="Chalopin D."/>
            <person name="Juanchich A."/>
            <person name="Bernard M."/>
            <person name="Noel B."/>
            <person name="Bento P."/>
            <person name="Da Silva C."/>
            <person name="Labadie K."/>
            <person name="Alberti A."/>
            <person name="Aury J.M."/>
            <person name="Louis A."/>
            <person name="Dehais P."/>
            <person name="Bardou P."/>
            <person name="Montfort J."/>
            <person name="Klopp C."/>
            <person name="Cabau C."/>
            <person name="Gaspin C."/>
            <person name="Thorgaard G.H."/>
            <person name="Boussaha M."/>
            <person name="Quillet E."/>
            <person name="Guyomard R."/>
            <person name="Galiana D."/>
            <person name="Bobe J."/>
            <person name="Volff J.N."/>
            <person name="Genet C."/>
            <person name="Wincker P."/>
            <person name="Jaillon O."/>
            <person name="Roest Crollius H."/>
            <person name="Guiguen Y."/>
        </authorList>
    </citation>
    <scope>NUCLEOTIDE SEQUENCE [LARGE SCALE GENOMIC DNA]</scope>
</reference>